<dbReference type="InterPro" id="IPR036397">
    <property type="entry name" value="RNaseH_sf"/>
</dbReference>
<reference evidence="1" key="1">
    <citation type="submission" date="2023-01" db="EMBL/GenBank/DDBJ databases">
        <title>Whole-genome sequence of Pseudomonas putida NBRC 14671.</title>
        <authorList>
            <person name="Morohoshi T."/>
            <person name="Someya N."/>
        </authorList>
    </citation>
    <scope>NUCLEOTIDE SEQUENCE</scope>
    <source>
        <strain evidence="1">NBRC 14671</strain>
    </source>
</reference>
<accession>A0AA37RF80</accession>
<dbReference type="RefSeq" id="WP_284353557.1">
    <property type="nucleotide sequence ID" value="NZ_BSKF01000002.1"/>
</dbReference>
<dbReference type="InterPro" id="IPR012337">
    <property type="entry name" value="RNaseH-like_sf"/>
</dbReference>
<dbReference type="Gene3D" id="3.30.420.10">
    <property type="entry name" value="Ribonuclease H-like superfamily/Ribonuclease H"/>
    <property type="match status" value="1"/>
</dbReference>
<comment type="caution">
    <text evidence="1">The sequence shown here is derived from an EMBL/GenBank/DDBJ whole genome shotgun (WGS) entry which is preliminary data.</text>
</comment>
<gene>
    <name evidence="1" type="ORF">PPUN14671_23320</name>
</gene>
<sequence length="363" mass="39707">MANILTHAARHAKAELLAAGIEVGHAKLQEVLAALLGYQTYRALKLEEDDQDLEHHLSDAEFIVLHQELGECRAAELFELPGKMLPTCIAALEECLPAQVLPSVDAYLERNGISAVIAALTNSPPQGLHLGPDWRSSYKLSLGQRLSFYEPIWEARRLWHVHAEVSLESIASDAELQKIDVLLTHAKAGRSGLILREVKPAADVTAIIDSMQVDQLVQRDDGSVVRPLVAVVAHITSGTVLGSAVSFAGNQEVVEVDALTDALDSAVHGHNDGGNGSNDYHIFQLDLGHDFTSARIKQMALEAGIEITQPSNRLKQSRGKIESVFHKVSKSMLMKQTNLRALKPISDVEIMSTEEFEQLFKKS</sequence>
<protein>
    <submittedName>
        <fullName evidence="1">Uncharacterized protein</fullName>
    </submittedName>
</protein>
<proteinExistence type="predicted"/>
<evidence type="ECO:0000313" key="2">
    <source>
        <dbReference type="Proteomes" id="UP001161257"/>
    </source>
</evidence>
<dbReference type="AlphaFoldDB" id="A0AA37RF80"/>
<dbReference type="Proteomes" id="UP001161257">
    <property type="component" value="Unassembled WGS sequence"/>
</dbReference>
<dbReference type="SUPFAM" id="SSF53098">
    <property type="entry name" value="Ribonuclease H-like"/>
    <property type="match status" value="1"/>
</dbReference>
<dbReference type="GO" id="GO:0003676">
    <property type="term" value="F:nucleic acid binding"/>
    <property type="evidence" value="ECO:0007669"/>
    <property type="project" value="InterPro"/>
</dbReference>
<evidence type="ECO:0000313" key="1">
    <source>
        <dbReference type="EMBL" id="GLO35499.1"/>
    </source>
</evidence>
<name>A0AA37RF80_PSEPU</name>
<organism evidence="1 2">
    <name type="scientific">Pseudomonas putida</name>
    <name type="common">Arthrobacter siderocapsulatus</name>
    <dbReference type="NCBI Taxonomy" id="303"/>
    <lineage>
        <taxon>Bacteria</taxon>
        <taxon>Pseudomonadati</taxon>
        <taxon>Pseudomonadota</taxon>
        <taxon>Gammaproteobacteria</taxon>
        <taxon>Pseudomonadales</taxon>
        <taxon>Pseudomonadaceae</taxon>
        <taxon>Pseudomonas</taxon>
    </lineage>
</organism>
<dbReference type="EMBL" id="BSKJ01000004">
    <property type="protein sequence ID" value="GLO35499.1"/>
    <property type="molecule type" value="Genomic_DNA"/>
</dbReference>